<dbReference type="RefSeq" id="XP_035676401.1">
    <property type="nucleotide sequence ID" value="XM_035820508.1"/>
</dbReference>
<dbReference type="SUPFAM" id="SSF52047">
    <property type="entry name" value="RNI-like"/>
    <property type="match status" value="1"/>
</dbReference>
<feature type="compositionally biased region" description="Basic residues" evidence="2">
    <location>
        <begin position="139"/>
        <end position="154"/>
    </location>
</feature>
<dbReference type="Pfam" id="PF13516">
    <property type="entry name" value="LRR_6"/>
    <property type="match status" value="6"/>
</dbReference>
<dbReference type="InterPro" id="IPR032675">
    <property type="entry name" value="LRR_dom_sf"/>
</dbReference>
<dbReference type="Gene3D" id="1.10.238.10">
    <property type="entry name" value="EF-hand"/>
    <property type="match status" value="1"/>
</dbReference>
<dbReference type="SUPFAM" id="SSF47473">
    <property type="entry name" value="EF-hand"/>
    <property type="match status" value="1"/>
</dbReference>
<feature type="compositionally biased region" description="Polar residues" evidence="2">
    <location>
        <begin position="110"/>
        <end position="131"/>
    </location>
</feature>
<dbReference type="Pfam" id="PF13499">
    <property type="entry name" value="EF-hand_7"/>
    <property type="match status" value="1"/>
</dbReference>
<reference evidence="5" key="2">
    <citation type="submission" date="2025-08" db="UniProtKB">
        <authorList>
            <consortium name="RefSeq"/>
        </authorList>
    </citation>
    <scope>IDENTIFICATION</scope>
    <source>
        <strain evidence="5">S238N-H82</strain>
        <tissue evidence="5">Testes</tissue>
    </source>
</reference>
<keyword evidence="1" id="KW-0106">Calcium</keyword>
<dbReference type="PROSITE" id="PS00018">
    <property type="entry name" value="EF_HAND_1"/>
    <property type="match status" value="2"/>
</dbReference>
<feature type="compositionally biased region" description="Low complexity" evidence="2">
    <location>
        <begin position="231"/>
        <end position="243"/>
    </location>
</feature>
<dbReference type="Gene3D" id="3.80.10.10">
    <property type="entry name" value="Ribonuclease Inhibitor"/>
    <property type="match status" value="2"/>
</dbReference>
<feature type="compositionally biased region" description="Low complexity" evidence="2">
    <location>
        <begin position="75"/>
        <end position="86"/>
    </location>
</feature>
<protein>
    <submittedName>
        <fullName evidence="5">Leucine-rich repeat-containing protein 74A-like</fullName>
    </submittedName>
</protein>
<dbReference type="CDD" id="cd00051">
    <property type="entry name" value="EFh"/>
    <property type="match status" value="1"/>
</dbReference>
<dbReference type="GO" id="GO:0005509">
    <property type="term" value="F:calcium ion binding"/>
    <property type="evidence" value="ECO:0007669"/>
    <property type="project" value="InterPro"/>
</dbReference>
<gene>
    <name evidence="5" type="primary">LOC118415729</name>
</gene>
<dbReference type="OMA" id="CERITKX"/>
<dbReference type="OrthoDB" id="120976at2759"/>
<feature type="region of interest" description="Disordered" evidence="2">
    <location>
        <begin position="1"/>
        <end position="255"/>
    </location>
</feature>
<feature type="compositionally biased region" description="Basic residues" evidence="2">
    <location>
        <begin position="57"/>
        <end position="67"/>
    </location>
</feature>
<evidence type="ECO:0000256" key="2">
    <source>
        <dbReference type="SAM" id="MobiDB-lite"/>
    </source>
</evidence>
<dbReference type="SMART" id="SM00368">
    <property type="entry name" value="LRR_RI"/>
    <property type="match status" value="8"/>
</dbReference>
<dbReference type="KEGG" id="bfo:118415729"/>
<evidence type="ECO:0000313" key="5">
    <source>
        <dbReference type="RefSeq" id="XP_035676401.1"/>
    </source>
</evidence>
<feature type="domain" description="EF-hand" evidence="3">
    <location>
        <begin position="653"/>
        <end position="688"/>
    </location>
</feature>
<feature type="compositionally biased region" description="Low complexity" evidence="2">
    <location>
        <begin position="23"/>
        <end position="35"/>
    </location>
</feature>
<evidence type="ECO:0000313" key="4">
    <source>
        <dbReference type="Proteomes" id="UP000001554"/>
    </source>
</evidence>
<dbReference type="InterPro" id="IPR018247">
    <property type="entry name" value="EF_Hand_1_Ca_BS"/>
</dbReference>
<dbReference type="PROSITE" id="PS50222">
    <property type="entry name" value="EF_HAND_2"/>
    <property type="match status" value="2"/>
</dbReference>
<dbReference type="PANTHER" id="PTHR24114:SF2">
    <property type="entry name" value="F-BOX DOMAIN-CONTAINING PROTEIN-RELATED"/>
    <property type="match status" value="1"/>
</dbReference>
<evidence type="ECO:0000256" key="1">
    <source>
        <dbReference type="ARBA" id="ARBA00022837"/>
    </source>
</evidence>
<dbReference type="AlphaFoldDB" id="A0A9J7MQX3"/>
<proteinExistence type="predicted"/>
<dbReference type="InterPro" id="IPR002048">
    <property type="entry name" value="EF_hand_dom"/>
</dbReference>
<dbReference type="InterPro" id="IPR052394">
    <property type="entry name" value="LRR-containing"/>
</dbReference>
<dbReference type="Proteomes" id="UP000001554">
    <property type="component" value="Chromosome 5"/>
</dbReference>
<dbReference type="InterPro" id="IPR001611">
    <property type="entry name" value="Leu-rich_rpt"/>
</dbReference>
<sequence>MTSYESYDYPTSADGILGRLRPRTATSSRASSALSHKQERDSTKAITAVGVANRIKSASHLKTRRARSPTDSGCSSSRQTTSPTSPGASKSRPSTGVRSQVQYWNKGHRWQTTAWDNFTSPNKETSTSTTRKSAEEKRRVQRVKGKRSSPKRRVVPSPRVSSPTHSHGSPPRGILRRSSSGRSSGRGSRLSMRTPEDEKEEDKEEDKQEDEEVPVPVVHDEDGSDTDWVVPRRSPSPTRPSTSHTHHTFSDILDITASDEEYDTDLEEDFPPPPEKPYDPTGMHRYKEQCKNDGVVPATYLMKHLGDEHLVMRHHYLGERGWRPLAMALRKNVCVRHLDLVDNHLGVEGAVAIASAVKDSPYISEMNLSENFLGHGGSAIASMLETNSDLKTLILRANQLGDHEAKTFAEALKRNITMTTLDLSQNQFGELGGIFLGAGIGANEGLNCLNLSWNHLRLKGGVAIAMGIKVNQSLEVLDLSWNGLGDLGATAFGKALRFNKTLRMLDLSNNRITVEGAKKLSLGLAKNEGLETLMLGTNAIGDEGVKALLKVLEKKNTTLKVLGLQDITVTKEVYKSIRELEDIRGIQIIHAGLGGYEKIKYVPPPSAMSILDTFVQENRMRMIDMFRQFDKDQSGDITAEEFKAGLKELGLAVDEDQLDEMITQLDTDKNGRIDYQELMTGRVIFRTEQRYKARKAAVAEKLEKERERHQLQLPTPEFRGLSL</sequence>
<evidence type="ECO:0000259" key="3">
    <source>
        <dbReference type="PROSITE" id="PS50222"/>
    </source>
</evidence>
<dbReference type="GeneID" id="118415729"/>
<dbReference type="InterPro" id="IPR011992">
    <property type="entry name" value="EF-hand-dom_pair"/>
</dbReference>
<feature type="compositionally biased region" description="Low complexity" evidence="2">
    <location>
        <begin position="155"/>
        <end position="191"/>
    </location>
</feature>
<dbReference type="PANTHER" id="PTHR24114">
    <property type="entry name" value="LEUCINE RICH REPEAT FAMILY PROTEIN"/>
    <property type="match status" value="1"/>
</dbReference>
<name>A0A9J7MQX3_BRAFL</name>
<accession>A0A9J7MQX3</accession>
<feature type="compositionally biased region" description="Polar residues" evidence="2">
    <location>
        <begin position="87"/>
        <end position="103"/>
    </location>
</feature>
<organism evidence="4 5">
    <name type="scientific">Branchiostoma floridae</name>
    <name type="common">Florida lancelet</name>
    <name type="synonym">Amphioxus</name>
    <dbReference type="NCBI Taxonomy" id="7739"/>
    <lineage>
        <taxon>Eukaryota</taxon>
        <taxon>Metazoa</taxon>
        <taxon>Chordata</taxon>
        <taxon>Cephalochordata</taxon>
        <taxon>Leptocardii</taxon>
        <taxon>Amphioxiformes</taxon>
        <taxon>Branchiostomatidae</taxon>
        <taxon>Branchiostoma</taxon>
    </lineage>
</organism>
<dbReference type="SMART" id="SM00054">
    <property type="entry name" value="EFh"/>
    <property type="match status" value="2"/>
</dbReference>
<keyword evidence="4" id="KW-1185">Reference proteome</keyword>
<reference evidence="4" key="1">
    <citation type="journal article" date="2020" name="Nat. Ecol. Evol.">
        <title>Deeply conserved synteny resolves early events in vertebrate evolution.</title>
        <authorList>
            <person name="Simakov O."/>
            <person name="Marletaz F."/>
            <person name="Yue J.X."/>
            <person name="O'Connell B."/>
            <person name="Jenkins J."/>
            <person name="Brandt A."/>
            <person name="Calef R."/>
            <person name="Tung C.H."/>
            <person name="Huang T.K."/>
            <person name="Schmutz J."/>
            <person name="Satoh N."/>
            <person name="Yu J.K."/>
            <person name="Putnam N.H."/>
            <person name="Green R.E."/>
            <person name="Rokhsar D.S."/>
        </authorList>
    </citation>
    <scope>NUCLEOTIDE SEQUENCE [LARGE SCALE GENOMIC DNA]</scope>
    <source>
        <strain evidence="4">S238N-H82</strain>
    </source>
</reference>
<feature type="domain" description="EF-hand" evidence="3">
    <location>
        <begin position="617"/>
        <end position="652"/>
    </location>
</feature>
<feature type="compositionally biased region" description="Acidic residues" evidence="2">
    <location>
        <begin position="197"/>
        <end position="213"/>
    </location>
</feature>